<reference evidence="3" key="1">
    <citation type="submission" date="2016-06" db="EMBL/GenBank/DDBJ databases">
        <title>First high quality genome sequence of Plasmodium coatneyi using continuous long reads from single molecule, real-time sequencing.</title>
        <authorList>
            <person name="Chien J.-T."/>
            <person name="Pakala S.B."/>
            <person name="Geraldo J.A."/>
            <person name="Lapp S.A."/>
            <person name="Barnwell J.W."/>
            <person name="Kissinger J.C."/>
            <person name="Galinski M.R."/>
            <person name="Humphrey J.C."/>
        </authorList>
    </citation>
    <scope>NUCLEOTIDE SEQUENCE [LARGE SCALE GENOMIC DNA]</scope>
    <source>
        <strain evidence="3">Hackeri</strain>
    </source>
</reference>
<name>A0A1B1E6E0_9APIC</name>
<feature type="compositionally biased region" description="Basic and acidic residues" evidence="1">
    <location>
        <begin position="88"/>
        <end position="105"/>
    </location>
</feature>
<feature type="region of interest" description="Disordered" evidence="1">
    <location>
        <begin position="88"/>
        <end position="109"/>
    </location>
</feature>
<accession>A0A1B1E6E0</accession>
<protein>
    <submittedName>
        <fullName evidence="2">Uncharacterized protein</fullName>
    </submittedName>
</protein>
<dbReference type="AlphaFoldDB" id="A0A1B1E6E0"/>
<dbReference type="EMBL" id="CP016251">
    <property type="protein sequence ID" value="ANQ10604.1"/>
    <property type="molecule type" value="Genomic_DNA"/>
</dbReference>
<keyword evidence="3" id="KW-1185">Reference proteome</keyword>
<feature type="region of interest" description="Disordered" evidence="1">
    <location>
        <begin position="187"/>
        <end position="259"/>
    </location>
</feature>
<dbReference type="VEuPathDB" id="PlasmoDB:PCOAH_00049450"/>
<proteinExistence type="predicted"/>
<sequence>MTLNIVQEIQKQNENHVQSKKGKEEEIATYGYPSTERRRSIRLLQLSGDKTKLIEQNDYSGLRDGTNGGKTTGRGVSLKTIVQVKLKERAPSRDKDKLQNGEKRGAHGGTYIKAANGVKQNRLVKKVSLIGNKGKTQKVNKKKIEKGVIVEVDKKKNTSLNKGSTNSKGTSVKGIANKVHSTMIVKKKKHKTGVNREPLLANKGKARESKGNSLMGCKMRIGSNFQRKEKEEIQTGQVEKEPSPVKDNLPCDKIKSGSDSECKEDIFLQKRLKRERKE</sequence>
<gene>
    <name evidence="2" type="ORF">PCOAH_00049450</name>
</gene>
<evidence type="ECO:0000313" key="3">
    <source>
        <dbReference type="Proteomes" id="UP000092716"/>
    </source>
</evidence>
<dbReference type="Proteomes" id="UP000092716">
    <property type="component" value="Chromosome 13"/>
</dbReference>
<dbReference type="GeneID" id="30911676"/>
<evidence type="ECO:0000313" key="2">
    <source>
        <dbReference type="EMBL" id="ANQ10604.1"/>
    </source>
</evidence>
<dbReference type="KEGG" id="pcot:PCOAH_00049450"/>
<feature type="compositionally biased region" description="Basic and acidic residues" evidence="1">
    <location>
        <begin position="226"/>
        <end position="259"/>
    </location>
</feature>
<organism evidence="2 3">
    <name type="scientific">Plasmodium coatneyi</name>
    <dbReference type="NCBI Taxonomy" id="208452"/>
    <lineage>
        <taxon>Eukaryota</taxon>
        <taxon>Sar</taxon>
        <taxon>Alveolata</taxon>
        <taxon>Apicomplexa</taxon>
        <taxon>Aconoidasida</taxon>
        <taxon>Haemosporida</taxon>
        <taxon>Plasmodiidae</taxon>
        <taxon>Plasmodium</taxon>
    </lineage>
</organism>
<dbReference type="OrthoDB" id="10429998at2759"/>
<dbReference type="RefSeq" id="XP_019917299.1">
    <property type="nucleotide sequence ID" value="XM_020061728.1"/>
</dbReference>
<evidence type="ECO:0000256" key="1">
    <source>
        <dbReference type="SAM" id="MobiDB-lite"/>
    </source>
</evidence>